<evidence type="ECO:0000313" key="6">
    <source>
        <dbReference type="EMBL" id="TID25432.1"/>
    </source>
</evidence>
<evidence type="ECO:0000256" key="4">
    <source>
        <dbReference type="RuleBase" id="RU004560"/>
    </source>
</evidence>
<dbReference type="CDD" id="cd01850">
    <property type="entry name" value="CDC_Septin"/>
    <property type="match status" value="1"/>
</dbReference>
<dbReference type="GO" id="GO:0005525">
    <property type="term" value="F:GTP binding"/>
    <property type="evidence" value="ECO:0007669"/>
    <property type="project" value="UniProtKB-KW"/>
</dbReference>
<keyword evidence="2 4" id="KW-0547">Nucleotide-binding</keyword>
<dbReference type="Gene3D" id="3.40.50.300">
    <property type="entry name" value="P-loop containing nucleotide triphosphate hydrolases"/>
    <property type="match status" value="1"/>
</dbReference>
<evidence type="ECO:0000256" key="3">
    <source>
        <dbReference type="ARBA" id="ARBA00023134"/>
    </source>
</evidence>
<accession>A0A4T0X131</accession>
<dbReference type="GO" id="GO:0005938">
    <property type="term" value="C:cell cortex"/>
    <property type="evidence" value="ECO:0007669"/>
    <property type="project" value="UniProtKB-ARBA"/>
</dbReference>
<comment type="similarity">
    <text evidence="4">Belongs to the TRAFAC class TrmE-Era-EngA-EngB-Septin-like GTPase superfamily. Septin GTPase family.</text>
</comment>
<evidence type="ECO:0000259" key="5">
    <source>
        <dbReference type="PROSITE" id="PS51719"/>
    </source>
</evidence>
<sequence length="553" mass="64555">MTVVDSINIVTPQSALGNEDKINVETVITKSERELGLGEVESGEIEYESDNNEEFGRSFSNDSLVDDEHNDMTVPDSFYVNENSEADEDDNLTLNGSMEQIKEYEYHYNYASALDNMEHNDIGLVCCPIQKRLQVYKHGANFTIMCVGESGVGKTSFINTLFDSLLIEQKVPYSYQNLAKQTPDKTTHMNHHKMDLIENGFKMRLNVIDTPVFGDFINNKHCWYPITKYIDEQYRRLVYQENQPNRKGLIHNEVHVCLYFIVPTAIGLSQLDIDAMRNLCTRVNLVPIISKADGFTSEEMITFKQRIRTTLKEEDIQICKLIDEKSRIKNLINEMPFSIINSIEKYENKDNKLVRGRNYKWGLSEVENKSHCDFLLLRDFLIESYMGDLISSTERYYENYRKDFMKYRLGKAINLTLDETEMESMGIKDFNKEVIVPSSRGSWKSINKNNSPSHPNLDELIDVKDSISVLEILNRITLSETEKELVELNPSYLEMEKYVKKKFTVVVQQQNQKFKDWKRTLYDKQDKFNKDIEQVHQRLVNLQEQVKNMDYLK</sequence>
<dbReference type="AlphaFoldDB" id="A0A4T0X131"/>
<protein>
    <recommendedName>
        <fullName evidence="5">Septin-type G domain-containing protein</fullName>
    </recommendedName>
</protein>
<organism evidence="6 7">
    <name type="scientific">Pichia inconspicua</name>
    <dbReference type="NCBI Taxonomy" id="52247"/>
    <lineage>
        <taxon>Eukaryota</taxon>
        <taxon>Fungi</taxon>
        <taxon>Dikarya</taxon>
        <taxon>Ascomycota</taxon>
        <taxon>Saccharomycotina</taxon>
        <taxon>Pichiomycetes</taxon>
        <taxon>Pichiales</taxon>
        <taxon>Pichiaceae</taxon>
        <taxon>Pichia</taxon>
    </lineage>
</organism>
<comment type="caution">
    <text evidence="6">The sequence shown here is derived from an EMBL/GenBank/DDBJ whole genome shotgun (WGS) entry which is preliminary data.</text>
</comment>
<evidence type="ECO:0000313" key="7">
    <source>
        <dbReference type="Proteomes" id="UP000307173"/>
    </source>
</evidence>
<dbReference type="GO" id="GO:0032156">
    <property type="term" value="C:septin cytoskeleton"/>
    <property type="evidence" value="ECO:0007669"/>
    <property type="project" value="UniProtKB-ARBA"/>
</dbReference>
<name>A0A4T0X131_9ASCO</name>
<dbReference type="PROSITE" id="PS51719">
    <property type="entry name" value="G_SEPTIN"/>
    <property type="match status" value="1"/>
</dbReference>
<dbReference type="Pfam" id="PF00735">
    <property type="entry name" value="Septin"/>
    <property type="match status" value="1"/>
</dbReference>
<dbReference type="InterPro" id="IPR016491">
    <property type="entry name" value="Septin"/>
</dbReference>
<dbReference type="GO" id="GO:0005935">
    <property type="term" value="C:cellular bud neck"/>
    <property type="evidence" value="ECO:0007669"/>
    <property type="project" value="UniProtKB-SubCell"/>
</dbReference>
<dbReference type="EMBL" id="SELW01000483">
    <property type="protein sequence ID" value="TID25432.1"/>
    <property type="molecule type" value="Genomic_DNA"/>
</dbReference>
<comment type="subcellular location">
    <subcellularLocation>
        <location evidence="1">Bud neck</location>
    </subcellularLocation>
</comment>
<evidence type="ECO:0000256" key="2">
    <source>
        <dbReference type="ARBA" id="ARBA00022741"/>
    </source>
</evidence>
<evidence type="ECO:0000256" key="1">
    <source>
        <dbReference type="ARBA" id="ARBA00004266"/>
    </source>
</evidence>
<proteinExistence type="inferred from homology"/>
<dbReference type="InterPro" id="IPR030379">
    <property type="entry name" value="G_SEPTIN_dom"/>
</dbReference>
<dbReference type="STRING" id="52247.A0A4T0X131"/>
<dbReference type="Proteomes" id="UP000307173">
    <property type="component" value="Unassembled WGS sequence"/>
</dbReference>
<dbReference type="PIRSF" id="PIRSF006698">
    <property type="entry name" value="Septin"/>
    <property type="match status" value="1"/>
</dbReference>
<dbReference type="PANTHER" id="PTHR18884">
    <property type="entry name" value="SEPTIN"/>
    <property type="match status" value="1"/>
</dbReference>
<dbReference type="SUPFAM" id="SSF52540">
    <property type="entry name" value="P-loop containing nucleoside triphosphate hydrolases"/>
    <property type="match status" value="1"/>
</dbReference>
<keyword evidence="7" id="KW-1185">Reference proteome</keyword>
<keyword evidence="3 4" id="KW-0342">GTP-binding</keyword>
<gene>
    <name evidence="6" type="ORF">CANINC_002968</name>
</gene>
<feature type="domain" description="Septin-type G" evidence="5">
    <location>
        <begin position="138"/>
        <end position="407"/>
    </location>
</feature>
<dbReference type="OrthoDB" id="416553at2759"/>
<dbReference type="InterPro" id="IPR027417">
    <property type="entry name" value="P-loop_NTPase"/>
</dbReference>
<reference evidence="6 7" key="1">
    <citation type="journal article" date="2019" name="Front. Genet.">
        <title>Whole-Genome Sequencing of the Opportunistic Yeast Pathogen Candida inconspicua Uncovers Its Hybrid Origin.</title>
        <authorList>
            <person name="Mixao V."/>
            <person name="Hansen A.P."/>
            <person name="Saus E."/>
            <person name="Boekhout T."/>
            <person name="Lass-Florl C."/>
            <person name="Gabaldon T."/>
        </authorList>
    </citation>
    <scope>NUCLEOTIDE SEQUENCE [LARGE SCALE GENOMIC DNA]</scope>
    <source>
        <strain evidence="6 7">CBS 180</strain>
    </source>
</reference>